<keyword evidence="3 11" id="KW-0808">Transferase</keyword>
<sequence length="325" mass="36859">MKLANIYGFLRKDLQEIENELANTIDAEHPLLKEASIQLLRAGGKRIRPVFVLLAGHFGQFKEHELHIKKVAIALELIHMATLVHDDVVDDADLRRGKPTVKQLYGDRAAMYTGDYMLAKSLTLITEVENPSLHKTLSKTLVKVVEGEIAQIEDKYNVEQDLRNYLRRIKRKTALLIATSCKLGAIASGATKKEANLLYRYGYNVGMSFQIIDDILDFTASEKELGKPTGSDLIQGNVTLPILYAMENERFYSRLSSLFDEPNKVNESNINVILEELKETDAIDRSYHLSNLYLQKALHCLDSLPMNRARKTLETIAKLIGKRRF</sequence>
<keyword evidence="4" id="KW-0479">Metal-binding</keyword>
<evidence type="ECO:0000256" key="11">
    <source>
        <dbReference type="RuleBase" id="RU004466"/>
    </source>
</evidence>
<dbReference type="PROSITE" id="PS00444">
    <property type="entry name" value="POLYPRENYL_SYNTHASE_2"/>
    <property type="match status" value="1"/>
</dbReference>
<gene>
    <name evidence="12" type="primary">hepT</name>
    <name evidence="12" type="ORF">H9895_10125</name>
</gene>
<keyword evidence="5" id="KW-0460">Magnesium</keyword>
<dbReference type="InterPro" id="IPR008949">
    <property type="entry name" value="Isoprenoid_synthase_dom_sf"/>
</dbReference>
<dbReference type="AlphaFoldDB" id="A0A9D1PPB9"/>
<dbReference type="CDD" id="cd00685">
    <property type="entry name" value="Trans_IPPS_HT"/>
    <property type="match status" value="1"/>
</dbReference>
<dbReference type="NCBIfam" id="TIGR02748">
    <property type="entry name" value="GerC3_HepT"/>
    <property type="match status" value="1"/>
</dbReference>
<comment type="function">
    <text evidence="7">Supplies heptaprenyl diphosphate, the precursor for the side chain of the isoprenoid quinone menaquinone-7 (MQ-7).</text>
</comment>
<dbReference type="InterPro" id="IPR000092">
    <property type="entry name" value="Polyprenyl_synt"/>
</dbReference>
<dbReference type="EMBL" id="DXHX01000143">
    <property type="protein sequence ID" value="HIV75425.1"/>
    <property type="molecule type" value="Genomic_DNA"/>
</dbReference>
<evidence type="ECO:0000256" key="1">
    <source>
        <dbReference type="ARBA" id="ARBA00001946"/>
    </source>
</evidence>
<evidence type="ECO:0000256" key="5">
    <source>
        <dbReference type="ARBA" id="ARBA00022842"/>
    </source>
</evidence>
<evidence type="ECO:0000256" key="7">
    <source>
        <dbReference type="ARBA" id="ARBA00055604"/>
    </source>
</evidence>
<dbReference type="Pfam" id="PF00348">
    <property type="entry name" value="polyprenyl_synt"/>
    <property type="match status" value="1"/>
</dbReference>
<evidence type="ECO:0000256" key="10">
    <source>
        <dbReference type="ARBA" id="ARBA00070472"/>
    </source>
</evidence>
<dbReference type="Proteomes" id="UP000823937">
    <property type="component" value="Unassembled WGS sequence"/>
</dbReference>
<evidence type="ECO:0000256" key="8">
    <source>
        <dbReference type="ARBA" id="ARBA00065985"/>
    </source>
</evidence>
<comment type="subunit">
    <text evidence="8">Heterodimer of component I and II.</text>
</comment>
<name>A0A9D1PPB9_9BACI</name>
<evidence type="ECO:0000256" key="6">
    <source>
        <dbReference type="ARBA" id="ARBA00050780"/>
    </source>
</evidence>
<accession>A0A9D1PPB9</accession>
<dbReference type="SFLD" id="SFLDS00005">
    <property type="entry name" value="Isoprenoid_Synthase_Type_I"/>
    <property type="match status" value="1"/>
</dbReference>
<organism evidence="12 13">
    <name type="scientific">Candidatus Pseudogracilibacillus intestinigallinarum</name>
    <dbReference type="NCBI Taxonomy" id="2838742"/>
    <lineage>
        <taxon>Bacteria</taxon>
        <taxon>Bacillati</taxon>
        <taxon>Bacillota</taxon>
        <taxon>Bacilli</taxon>
        <taxon>Bacillales</taxon>
        <taxon>Bacillaceae</taxon>
        <taxon>Pseudogracilibacillus</taxon>
    </lineage>
</organism>
<dbReference type="InterPro" id="IPR033749">
    <property type="entry name" value="Polyprenyl_synt_CS"/>
</dbReference>
<dbReference type="GO" id="GO:0008299">
    <property type="term" value="P:isoprenoid biosynthetic process"/>
    <property type="evidence" value="ECO:0007669"/>
    <property type="project" value="InterPro"/>
</dbReference>
<dbReference type="FunFam" id="1.10.600.10:FF:000014">
    <property type="entry name" value="Heptaprenyl diphosphate synthase component II"/>
    <property type="match status" value="1"/>
</dbReference>
<comment type="catalytic activity">
    <reaction evidence="6">
        <text>4 isopentenyl diphosphate + (2E,6E)-farnesyl diphosphate = all-trans-heptaprenyl diphosphate + 4 diphosphate</text>
        <dbReference type="Rhea" id="RHEA:27794"/>
        <dbReference type="ChEBI" id="CHEBI:33019"/>
        <dbReference type="ChEBI" id="CHEBI:58206"/>
        <dbReference type="ChEBI" id="CHEBI:128769"/>
        <dbReference type="ChEBI" id="CHEBI:175763"/>
        <dbReference type="EC" id="2.5.1.30"/>
    </reaction>
</comment>
<dbReference type="Gene3D" id="1.10.600.10">
    <property type="entry name" value="Farnesyl Diphosphate Synthase"/>
    <property type="match status" value="1"/>
</dbReference>
<dbReference type="PROSITE" id="PS00723">
    <property type="entry name" value="POLYPRENYL_SYNTHASE_1"/>
    <property type="match status" value="1"/>
</dbReference>
<dbReference type="EC" id="2.5.1.30" evidence="9"/>
<reference evidence="12" key="1">
    <citation type="journal article" date="2021" name="PeerJ">
        <title>Extensive microbial diversity within the chicken gut microbiome revealed by metagenomics and culture.</title>
        <authorList>
            <person name="Gilroy R."/>
            <person name="Ravi A."/>
            <person name="Getino M."/>
            <person name="Pursley I."/>
            <person name="Horton D.L."/>
            <person name="Alikhan N.F."/>
            <person name="Baker D."/>
            <person name="Gharbi K."/>
            <person name="Hall N."/>
            <person name="Watson M."/>
            <person name="Adriaenssens E.M."/>
            <person name="Foster-Nyarko E."/>
            <person name="Jarju S."/>
            <person name="Secka A."/>
            <person name="Antonio M."/>
            <person name="Oren A."/>
            <person name="Chaudhuri R.R."/>
            <person name="La Ragione R."/>
            <person name="Hildebrand F."/>
            <person name="Pallen M.J."/>
        </authorList>
    </citation>
    <scope>NUCLEOTIDE SEQUENCE</scope>
    <source>
        <strain evidence="12">CHK169-2315</strain>
    </source>
</reference>
<dbReference type="GO" id="GO:0000010">
    <property type="term" value="F:heptaprenyl diphosphate synthase activity"/>
    <property type="evidence" value="ECO:0007669"/>
    <property type="project" value="UniProtKB-EC"/>
</dbReference>
<evidence type="ECO:0000256" key="9">
    <source>
        <dbReference type="ARBA" id="ARBA00066444"/>
    </source>
</evidence>
<evidence type="ECO:0000256" key="3">
    <source>
        <dbReference type="ARBA" id="ARBA00022679"/>
    </source>
</evidence>
<dbReference type="InterPro" id="IPR014119">
    <property type="entry name" value="GerC3_HepT"/>
</dbReference>
<protein>
    <recommendedName>
        <fullName evidence="10">Heptaprenyl diphosphate synthase component 2</fullName>
        <ecNumber evidence="9">2.5.1.30</ecNumber>
    </recommendedName>
</protein>
<evidence type="ECO:0000256" key="2">
    <source>
        <dbReference type="ARBA" id="ARBA00006706"/>
    </source>
</evidence>
<dbReference type="PANTHER" id="PTHR12001">
    <property type="entry name" value="GERANYLGERANYL PYROPHOSPHATE SYNTHASE"/>
    <property type="match status" value="1"/>
</dbReference>
<proteinExistence type="inferred from homology"/>
<evidence type="ECO:0000256" key="4">
    <source>
        <dbReference type="ARBA" id="ARBA00022723"/>
    </source>
</evidence>
<dbReference type="GO" id="GO:0046872">
    <property type="term" value="F:metal ion binding"/>
    <property type="evidence" value="ECO:0007669"/>
    <property type="project" value="UniProtKB-KW"/>
</dbReference>
<comment type="similarity">
    <text evidence="2 11">Belongs to the FPP/GGPP synthase family.</text>
</comment>
<reference evidence="12" key="2">
    <citation type="submission" date="2021-04" db="EMBL/GenBank/DDBJ databases">
        <authorList>
            <person name="Gilroy R."/>
        </authorList>
    </citation>
    <scope>NUCLEOTIDE SEQUENCE</scope>
    <source>
        <strain evidence="12">CHK169-2315</strain>
    </source>
</reference>
<dbReference type="SUPFAM" id="SSF48576">
    <property type="entry name" value="Terpenoid synthases"/>
    <property type="match status" value="1"/>
</dbReference>
<dbReference type="PANTHER" id="PTHR12001:SF69">
    <property type="entry name" value="ALL TRANS-POLYPRENYL-DIPHOSPHATE SYNTHASE PDSS1"/>
    <property type="match status" value="1"/>
</dbReference>
<comment type="cofactor">
    <cofactor evidence="1">
        <name>Mg(2+)</name>
        <dbReference type="ChEBI" id="CHEBI:18420"/>
    </cofactor>
</comment>
<evidence type="ECO:0000313" key="13">
    <source>
        <dbReference type="Proteomes" id="UP000823937"/>
    </source>
</evidence>
<evidence type="ECO:0000313" key="12">
    <source>
        <dbReference type="EMBL" id="HIV75425.1"/>
    </source>
</evidence>
<comment type="caution">
    <text evidence="12">The sequence shown here is derived from an EMBL/GenBank/DDBJ whole genome shotgun (WGS) entry which is preliminary data.</text>
</comment>